<dbReference type="PANTHER" id="PTHR13890">
    <property type="entry name" value="RNA SPLICING PROTEIN MRS2, MITOCHONDRIAL"/>
    <property type="match status" value="1"/>
</dbReference>
<keyword evidence="3 9" id="KW-0812">Transmembrane</keyword>
<comment type="caution">
    <text evidence="11">The sequence shown here is derived from an EMBL/GenBank/DDBJ whole genome shotgun (WGS) entry which is preliminary data.</text>
</comment>
<keyword evidence="12" id="KW-1185">Reference proteome</keyword>
<keyword evidence="8 9" id="KW-0472">Membrane</keyword>
<evidence type="ECO:0000256" key="3">
    <source>
        <dbReference type="ARBA" id="ARBA00022692"/>
    </source>
</evidence>
<dbReference type="Pfam" id="PF22099">
    <property type="entry name" value="MRS2-like"/>
    <property type="match status" value="1"/>
</dbReference>
<dbReference type="Proteomes" id="UP001301350">
    <property type="component" value="Unassembled WGS sequence"/>
</dbReference>
<evidence type="ECO:0000256" key="2">
    <source>
        <dbReference type="ARBA" id="ARBA00022448"/>
    </source>
</evidence>
<accession>A0AAV9IQC9</accession>
<comment type="subcellular location">
    <subcellularLocation>
        <location evidence="1">Membrane</location>
        <topology evidence="1">Multi-pass membrane protein</topology>
    </subcellularLocation>
    <subcellularLocation>
        <location evidence="9">Mitochondrion inner membrane</location>
        <topology evidence="9">Multi-pass membrane protein</topology>
    </subcellularLocation>
</comment>
<keyword evidence="2 9" id="KW-0813">Transport</keyword>
<reference evidence="11 12" key="1">
    <citation type="submission" date="2022-07" db="EMBL/GenBank/DDBJ databases">
        <title>Genome-wide signatures of adaptation to extreme environments.</title>
        <authorList>
            <person name="Cho C.H."/>
            <person name="Yoon H.S."/>
        </authorList>
    </citation>
    <scope>NUCLEOTIDE SEQUENCE [LARGE SCALE GENOMIC DNA]</scope>
    <source>
        <strain evidence="11 12">DBV 063 E5</strain>
    </source>
</reference>
<sequence>MALVRLLGHWGTRLAWEGWRRGARSRPVSLGAFQGPLRRLPPRPSLTLSPVVDAGKRWISASYGAAIVRARRRRAEAEAASSAATGEAPLIAKTLMPAPLTKSGNGDRGGSNGGETGGSGVFGRPAGSSAPLAELLALEVMANTPQSFIQRRVSKAEMASRLRLPLRDLRVVDPSFRNEAPVVLARERAIVVHLLHVRAVIEVDRMTLFDVEHPAVEAFLPHLQARLAVPSRSPPAFELRALEAVLVDVCNTLTRDTNTLSPQIEAMLMALTGPAAHSGTGQMSAGPYQDVITLDRLLPLKNRLNELQTRSVQIRSALNEVLLNDDDMTEMYLSVKSATGHRRRGDDHEEVEMMFENYLKQVDTVNSEIATRVQAIGSTEDFVQIKLDALRNRILRLDLVLKLGSVSLSSGALVAAIFGMNLNNALESSELAFLGVTGGLIGISSMMFLGGAAYCRYKRLL</sequence>
<evidence type="ECO:0000256" key="4">
    <source>
        <dbReference type="ARBA" id="ARBA00022842"/>
    </source>
</evidence>
<keyword evidence="9" id="KW-0999">Mitochondrion inner membrane</keyword>
<feature type="transmembrane region" description="Helical" evidence="9">
    <location>
        <begin position="399"/>
        <end position="419"/>
    </location>
</feature>
<dbReference type="InterPro" id="IPR039204">
    <property type="entry name" value="MRS2-like"/>
</dbReference>
<dbReference type="AlphaFoldDB" id="A0AAV9IQC9"/>
<dbReference type="Gene3D" id="1.20.58.340">
    <property type="entry name" value="Magnesium transport protein CorA, transmembrane region"/>
    <property type="match status" value="1"/>
</dbReference>
<dbReference type="Gene3D" id="2.40.128.330">
    <property type="match status" value="1"/>
</dbReference>
<evidence type="ECO:0000313" key="12">
    <source>
        <dbReference type="Proteomes" id="UP001301350"/>
    </source>
</evidence>
<feature type="region of interest" description="Disordered" evidence="10">
    <location>
        <begin position="97"/>
        <end position="124"/>
    </location>
</feature>
<feature type="transmembrane region" description="Helical" evidence="9">
    <location>
        <begin position="431"/>
        <end position="455"/>
    </location>
</feature>
<dbReference type="GO" id="GO:0015095">
    <property type="term" value="F:magnesium ion transmembrane transporter activity"/>
    <property type="evidence" value="ECO:0007669"/>
    <property type="project" value="TreeGrafter"/>
</dbReference>
<keyword evidence="5" id="KW-0809">Transit peptide</keyword>
<organism evidence="11 12">
    <name type="scientific">Cyanidium caldarium</name>
    <name type="common">Red alga</name>
    <dbReference type="NCBI Taxonomy" id="2771"/>
    <lineage>
        <taxon>Eukaryota</taxon>
        <taxon>Rhodophyta</taxon>
        <taxon>Bangiophyceae</taxon>
        <taxon>Cyanidiales</taxon>
        <taxon>Cyanidiaceae</taxon>
        <taxon>Cyanidium</taxon>
    </lineage>
</organism>
<evidence type="ECO:0000256" key="9">
    <source>
        <dbReference type="RuleBase" id="RU366042"/>
    </source>
</evidence>
<protein>
    <recommendedName>
        <fullName evidence="9">Magnesium transporter</fullName>
    </recommendedName>
</protein>
<dbReference type="EMBL" id="JANCYW010000001">
    <property type="protein sequence ID" value="KAK4534296.1"/>
    <property type="molecule type" value="Genomic_DNA"/>
</dbReference>
<feature type="compositionally biased region" description="Gly residues" evidence="10">
    <location>
        <begin position="106"/>
        <end position="121"/>
    </location>
</feature>
<evidence type="ECO:0000256" key="7">
    <source>
        <dbReference type="ARBA" id="ARBA00023065"/>
    </source>
</evidence>
<name>A0AAV9IQC9_CYACA</name>
<dbReference type="CDD" id="cd12823">
    <property type="entry name" value="Mrs2_Mfm1p-like"/>
    <property type="match status" value="1"/>
</dbReference>
<keyword evidence="6 9" id="KW-1133">Transmembrane helix</keyword>
<evidence type="ECO:0000256" key="6">
    <source>
        <dbReference type="ARBA" id="ARBA00022989"/>
    </source>
</evidence>
<keyword evidence="7 9" id="KW-0406">Ion transport</keyword>
<evidence type="ECO:0000256" key="10">
    <source>
        <dbReference type="SAM" id="MobiDB-lite"/>
    </source>
</evidence>
<keyword evidence="4 9" id="KW-0460">Magnesium</keyword>
<evidence type="ECO:0000256" key="1">
    <source>
        <dbReference type="ARBA" id="ARBA00004141"/>
    </source>
</evidence>
<proteinExistence type="inferred from homology"/>
<evidence type="ECO:0000313" key="11">
    <source>
        <dbReference type="EMBL" id="KAK4534296.1"/>
    </source>
</evidence>
<evidence type="ECO:0000256" key="5">
    <source>
        <dbReference type="ARBA" id="ARBA00022946"/>
    </source>
</evidence>
<evidence type="ECO:0000256" key="8">
    <source>
        <dbReference type="ARBA" id="ARBA00023136"/>
    </source>
</evidence>
<dbReference type="GO" id="GO:0005743">
    <property type="term" value="C:mitochondrial inner membrane"/>
    <property type="evidence" value="ECO:0007669"/>
    <property type="project" value="UniProtKB-SubCell"/>
</dbReference>
<keyword evidence="9" id="KW-0496">Mitochondrion</keyword>
<gene>
    <name evidence="11" type="ORF">CDCA_CDCA01G0321</name>
</gene>
<comment type="similarity">
    <text evidence="9">Belongs to the CorA metal ion transporter (MIT) (TC 1.A.35) family.</text>
</comment>
<dbReference type="PANTHER" id="PTHR13890:SF0">
    <property type="entry name" value="MAGNESIUM TRANSPORTER MRS2 HOMOLOG, MITOCHONDRIAL"/>
    <property type="match status" value="1"/>
</dbReference>